<reference evidence="3 4" key="1">
    <citation type="submission" date="2019-05" db="EMBL/GenBank/DDBJ databases">
        <authorList>
            <person name="Chen C."/>
        </authorList>
    </citation>
    <scope>NUCLEOTIDE SEQUENCE [LARGE SCALE GENOMIC DNA]</scope>
    <source>
        <strain evidence="3 4">HB172198</strain>
    </source>
</reference>
<dbReference type="KEGG" id="palo:E6C60_2094"/>
<dbReference type="Gene3D" id="3.20.20.370">
    <property type="entry name" value="Glycoside hydrolase/deacetylase"/>
    <property type="match status" value="1"/>
</dbReference>
<sequence>MKYTAFISRCLMLLVVLLMSSPEAAMASSSMDTNPRSGRSDPLTLSQLIKKYPDTFRTKGLSSQQIALTFDDVPDPRFTPQVLDALKEHGVKATFFVVGSRAEKHPELVLRMKQEGHAIGNHSYNHAQFGKLSLIQFQDQIQRTNEIIQKITGEATLLIRPPYGDITEEQLLWARKHQYKIVNWNVDSLDWKGLGKDEVKSNVLSAAGPGAIVLQHAGGGTGSDLSGTIEALPEIITELRSQGYEFVTLPELLSLSEPR</sequence>
<keyword evidence="4" id="KW-1185">Reference proteome</keyword>
<dbReference type="InterPro" id="IPR011330">
    <property type="entry name" value="Glyco_hydro/deAcase_b/a-brl"/>
</dbReference>
<evidence type="ECO:0000313" key="3">
    <source>
        <dbReference type="EMBL" id="QCT02809.1"/>
    </source>
</evidence>
<dbReference type="AlphaFoldDB" id="A0A4P8XQT1"/>
<feature type="chain" id="PRO_5020836048" evidence="1">
    <location>
        <begin position="28"/>
        <end position="259"/>
    </location>
</feature>
<dbReference type="InterPro" id="IPR002509">
    <property type="entry name" value="NODB_dom"/>
</dbReference>
<keyword evidence="1" id="KW-0732">Signal</keyword>
<proteinExistence type="predicted"/>
<organism evidence="3 4">
    <name type="scientific">Paenibacillus algicola</name>
    <dbReference type="NCBI Taxonomy" id="2565926"/>
    <lineage>
        <taxon>Bacteria</taxon>
        <taxon>Bacillati</taxon>
        <taxon>Bacillota</taxon>
        <taxon>Bacilli</taxon>
        <taxon>Bacillales</taxon>
        <taxon>Paenibacillaceae</taxon>
        <taxon>Paenibacillus</taxon>
    </lineage>
</organism>
<dbReference type="Pfam" id="PF01522">
    <property type="entry name" value="Polysacc_deac_1"/>
    <property type="match status" value="1"/>
</dbReference>
<evidence type="ECO:0000313" key="4">
    <source>
        <dbReference type="Proteomes" id="UP000300879"/>
    </source>
</evidence>
<dbReference type="EMBL" id="CP040396">
    <property type="protein sequence ID" value="QCT02809.1"/>
    <property type="molecule type" value="Genomic_DNA"/>
</dbReference>
<dbReference type="Proteomes" id="UP000300879">
    <property type="component" value="Chromosome"/>
</dbReference>
<evidence type="ECO:0000256" key="1">
    <source>
        <dbReference type="SAM" id="SignalP"/>
    </source>
</evidence>
<dbReference type="GO" id="GO:0005975">
    <property type="term" value="P:carbohydrate metabolic process"/>
    <property type="evidence" value="ECO:0007669"/>
    <property type="project" value="InterPro"/>
</dbReference>
<accession>A0A4P8XQT1</accession>
<evidence type="ECO:0000259" key="2">
    <source>
        <dbReference type="PROSITE" id="PS51677"/>
    </source>
</evidence>
<dbReference type="CDD" id="cd10917">
    <property type="entry name" value="CE4_NodB_like_6s_7s"/>
    <property type="match status" value="1"/>
</dbReference>
<gene>
    <name evidence="3" type="ORF">E6C60_2094</name>
</gene>
<feature type="signal peptide" evidence="1">
    <location>
        <begin position="1"/>
        <end position="27"/>
    </location>
</feature>
<dbReference type="InterPro" id="IPR050248">
    <property type="entry name" value="Polysacc_deacetylase_ArnD"/>
</dbReference>
<protein>
    <submittedName>
        <fullName evidence="3">Polysaccharide deacetylase</fullName>
    </submittedName>
</protein>
<dbReference type="GO" id="GO:0016810">
    <property type="term" value="F:hydrolase activity, acting on carbon-nitrogen (but not peptide) bonds"/>
    <property type="evidence" value="ECO:0007669"/>
    <property type="project" value="InterPro"/>
</dbReference>
<name>A0A4P8XQT1_9BACL</name>
<feature type="domain" description="NodB homology" evidence="2">
    <location>
        <begin position="64"/>
        <end position="247"/>
    </location>
</feature>
<dbReference type="PROSITE" id="PS51677">
    <property type="entry name" value="NODB"/>
    <property type="match status" value="1"/>
</dbReference>
<dbReference type="PANTHER" id="PTHR10587">
    <property type="entry name" value="GLYCOSYL TRANSFERASE-RELATED"/>
    <property type="match status" value="1"/>
</dbReference>
<dbReference type="SUPFAM" id="SSF88713">
    <property type="entry name" value="Glycoside hydrolase/deacetylase"/>
    <property type="match status" value="1"/>
</dbReference>